<dbReference type="EMBL" id="JAGKQQ010000001">
    <property type="protein sequence ID" value="MBP3959788.1"/>
    <property type="molecule type" value="Genomic_DNA"/>
</dbReference>
<feature type="chain" id="PRO_5046032053" evidence="1">
    <location>
        <begin position="27"/>
        <end position="367"/>
    </location>
</feature>
<feature type="signal peptide" evidence="1">
    <location>
        <begin position="1"/>
        <end position="26"/>
    </location>
</feature>
<protein>
    <submittedName>
        <fullName evidence="2">PQQ-binding-like beta-propeller repeat protein</fullName>
    </submittedName>
</protein>
<dbReference type="SUPFAM" id="SSF50969">
    <property type="entry name" value="YVTN repeat-like/Quinoprotein amine dehydrogenase"/>
    <property type="match status" value="1"/>
</dbReference>
<dbReference type="Gene3D" id="2.130.10.10">
    <property type="entry name" value="YVTN repeat-like/Quinoprotein amine dehydrogenase"/>
    <property type="match status" value="2"/>
</dbReference>
<dbReference type="InterPro" id="IPR018391">
    <property type="entry name" value="PQQ_b-propeller_rpt"/>
</dbReference>
<sequence>MLLRPPPIQKLLFALLTACPPSAARAAELKAAPAAAAVLTPDTKTLILSAPNEGELLYINTETEKETKKVTLSFKPLALAVQGKSLFASTKGAGTIHALDLETGKVKKQFKIAGEPILNLACHSTKGLLYATNAAGEVFAIDAESGKVTKTKARGQMIVVDQTDGKFVYTGIRASISEQLVIEQGPDAKTKVPLEVAESRAIMLKFAVDGAALKLAAVQDNAALNGKGIALSADGKQIAMAGGGGWASKIKQKKSYGVAVFDTSDMKTMIGEVECGAYPYSVSFHPVLNLGVVVKRGNQLNVFDGKSLAKKASIKAPGGEPAQILYAINGTKIVQFVNSGTQTTISFHPLELGEQDQELLKNALPKK</sequence>
<keyword evidence="1" id="KW-0732">Signal</keyword>
<organism evidence="2 3">
    <name type="scientific">Gemmata palustris</name>
    <dbReference type="NCBI Taxonomy" id="2822762"/>
    <lineage>
        <taxon>Bacteria</taxon>
        <taxon>Pseudomonadati</taxon>
        <taxon>Planctomycetota</taxon>
        <taxon>Planctomycetia</taxon>
        <taxon>Gemmatales</taxon>
        <taxon>Gemmataceae</taxon>
        <taxon>Gemmata</taxon>
    </lineage>
</organism>
<dbReference type="SMART" id="SM00564">
    <property type="entry name" value="PQQ"/>
    <property type="match status" value="2"/>
</dbReference>
<reference evidence="2 3" key="1">
    <citation type="submission" date="2021-04" db="EMBL/GenBank/DDBJ databases">
        <authorList>
            <person name="Ivanova A."/>
        </authorList>
    </citation>
    <scope>NUCLEOTIDE SEQUENCE [LARGE SCALE GENOMIC DNA]</scope>
    <source>
        <strain evidence="2 3">G18</strain>
    </source>
</reference>
<evidence type="ECO:0000313" key="2">
    <source>
        <dbReference type="EMBL" id="MBP3959788.1"/>
    </source>
</evidence>
<dbReference type="InterPro" id="IPR015943">
    <property type="entry name" value="WD40/YVTN_repeat-like_dom_sf"/>
</dbReference>
<keyword evidence="3" id="KW-1185">Reference proteome</keyword>
<comment type="caution">
    <text evidence="2">The sequence shown here is derived from an EMBL/GenBank/DDBJ whole genome shotgun (WGS) entry which is preliminary data.</text>
</comment>
<dbReference type="Proteomes" id="UP000676565">
    <property type="component" value="Unassembled WGS sequence"/>
</dbReference>
<dbReference type="PANTHER" id="PTHR47197">
    <property type="entry name" value="PROTEIN NIRF"/>
    <property type="match status" value="1"/>
</dbReference>
<dbReference type="RefSeq" id="WP_210660570.1">
    <property type="nucleotide sequence ID" value="NZ_JAGKQQ010000001.1"/>
</dbReference>
<name>A0ABS5C3Q8_9BACT</name>
<dbReference type="InterPro" id="IPR011044">
    <property type="entry name" value="Quino_amine_DH_bsu"/>
</dbReference>
<proteinExistence type="predicted"/>
<evidence type="ECO:0000256" key="1">
    <source>
        <dbReference type="SAM" id="SignalP"/>
    </source>
</evidence>
<gene>
    <name evidence="2" type="ORF">J8F10_31460</name>
</gene>
<evidence type="ECO:0000313" key="3">
    <source>
        <dbReference type="Proteomes" id="UP000676565"/>
    </source>
</evidence>
<dbReference type="InterPro" id="IPR051200">
    <property type="entry name" value="Host-pathogen_enzymatic-act"/>
</dbReference>
<dbReference type="PANTHER" id="PTHR47197:SF3">
    <property type="entry name" value="DIHYDRO-HEME D1 DEHYDROGENASE"/>
    <property type="match status" value="1"/>
</dbReference>
<accession>A0ABS5C3Q8</accession>